<feature type="domain" description="PPM-type phosphatase" evidence="6">
    <location>
        <begin position="72"/>
        <end position="363"/>
    </location>
</feature>
<name>A0A6U2ET29_HEMAN</name>
<dbReference type="EMBL" id="HBFK01003547">
    <property type="protein sequence ID" value="CAD8735677.1"/>
    <property type="molecule type" value="Transcribed_RNA"/>
</dbReference>
<feature type="region of interest" description="Disordered" evidence="5">
    <location>
        <begin position="1"/>
        <end position="63"/>
    </location>
</feature>
<dbReference type="Gene3D" id="3.60.40.10">
    <property type="entry name" value="PPM-type phosphatase domain"/>
    <property type="match status" value="1"/>
</dbReference>
<gene>
    <name evidence="8" type="ORF">HAND00432_LOCUS27253</name>
    <name evidence="7" type="ORF">HAND1043_LOCUS2168</name>
</gene>
<dbReference type="SUPFAM" id="SSF81606">
    <property type="entry name" value="PP2C-like"/>
    <property type="match status" value="1"/>
</dbReference>
<keyword evidence="3 4" id="KW-0904">Protein phosphatase</keyword>
<protein>
    <recommendedName>
        <fullName evidence="6">PPM-type phosphatase domain-containing protein</fullName>
    </recommendedName>
</protein>
<dbReference type="PROSITE" id="PS51746">
    <property type="entry name" value="PPM_2"/>
    <property type="match status" value="1"/>
</dbReference>
<evidence type="ECO:0000256" key="3">
    <source>
        <dbReference type="ARBA" id="ARBA00022912"/>
    </source>
</evidence>
<organism evidence="8">
    <name type="scientific">Hemiselmis andersenii</name>
    <name type="common">Cryptophyte alga</name>
    <dbReference type="NCBI Taxonomy" id="464988"/>
    <lineage>
        <taxon>Eukaryota</taxon>
        <taxon>Cryptophyceae</taxon>
        <taxon>Cryptomonadales</taxon>
        <taxon>Hemiselmidaceae</taxon>
        <taxon>Hemiselmis</taxon>
    </lineage>
</organism>
<reference evidence="8" key="1">
    <citation type="submission" date="2021-01" db="EMBL/GenBank/DDBJ databases">
        <authorList>
            <person name="Corre E."/>
            <person name="Pelletier E."/>
            <person name="Niang G."/>
            <person name="Scheremetjew M."/>
            <person name="Finn R."/>
            <person name="Kale V."/>
            <person name="Holt S."/>
            <person name="Cochrane G."/>
            <person name="Meng A."/>
            <person name="Brown T."/>
            <person name="Cohen L."/>
        </authorList>
    </citation>
    <scope>NUCLEOTIDE SEQUENCE</scope>
    <source>
        <strain evidence="7">CCMP441</strain>
        <strain evidence="8">CCMP644</strain>
    </source>
</reference>
<dbReference type="InterPro" id="IPR001932">
    <property type="entry name" value="PPM-type_phosphatase-like_dom"/>
</dbReference>
<evidence type="ECO:0000313" key="8">
    <source>
        <dbReference type="EMBL" id="CAD8976248.1"/>
    </source>
</evidence>
<dbReference type="InterPro" id="IPR000222">
    <property type="entry name" value="PP2C_BS"/>
</dbReference>
<dbReference type="Pfam" id="PF00481">
    <property type="entry name" value="PP2C"/>
    <property type="match status" value="1"/>
</dbReference>
<dbReference type="CDD" id="cd00143">
    <property type="entry name" value="PP2Cc"/>
    <property type="match status" value="1"/>
</dbReference>
<feature type="compositionally biased region" description="Polar residues" evidence="5">
    <location>
        <begin position="40"/>
        <end position="51"/>
    </location>
</feature>
<dbReference type="GO" id="GO:0046872">
    <property type="term" value="F:metal ion binding"/>
    <property type="evidence" value="ECO:0007669"/>
    <property type="project" value="UniProtKB-KW"/>
</dbReference>
<dbReference type="PROSITE" id="PS01032">
    <property type="entry name" value="PPM_1"/>
    <property type="match status" value="1"/>
</dbReference>
<keyword evidence="2 4" id="KW-0378">Hydrolase</keyword>
<comment type="similarity">
    <text evidence="4">Belongs to the PP2C family.</text>
</comment>
<dbReference type="SMART" id="SM00332">
    <property type="entry name" value="PP2Cc"/>
    <property type="match status" value="1"/>
</dbReference>
<evidence type="ECO:0000313" key="7">
    <source>
        <dbReference type="EMBL" id="CAD8735677.1"/>
    </source>
</evidence>
<dbReference type="EMBL" id="HBFX01045374">
    <property type="protein sequence ID" value="CAD8976248.1"/>
    <property type="molecule type" value="Transcribed_RNA"/>
</dbReference>
<evidence type="ECO:0000256" key="4">
    <source>
        <dbReference type="RuleBase" id="RU003465"/>
    </source>
</evidence>
<dbReference type="GO" id="GO:0004722">
    <property type="term" value="F:protein serine/threonine phosphatase activity"/>
    <property type="evidence" value="ECO:0007669"/>
    <property type="project" value="InterPro"/>
</dbReference>
<evidence type="ECO:0000259" key="6">
    <source>
        <dbReference type="PROSITE" id="PS51746"/>
    </source>
</evidence>
<keyword evidence="1" id="KW-0479">Metal-binding</keyword>
<dbReference type="InterPro" id="IPR036457">
    <property type="entry name" value="PPM-type-like_dom_sf"/>
</dbReference>
<evidence type="ECO:0000256" key="2">
    <source>
        <dbReference type="ARBA" id="ARBA00022801"/>
    </source>
</evidence>
<dbReference type="PANTHER" id="PTHR47992">
    <property type="entry name" value="PROTEIN PHOSPHATASE"/>
    <property type="match status" value="1"/>
</dbReference>
<accession>A0A6U2ET29</accession>
<proteinExistence type="inferred from homology"/>
<sequence length="366" mass="39810">MPGGPAGPKERKPSLTSRLGNAMFGKKKEPTPPPPRQQNRRLSVSGDTHQSPIGDPSTAGTVTDKADNQWLKYFSLSNAGYEPDGTKKTNQDAFISISEFGDSTVSVFGVFDGHGSCGHFVSAYVKREFPKALSKSLLKSESAKAEPDLKAIGKLLNDAFVGVNNRLEVDKSVDSSLSGTTAVAGCIVGKSGCRRVVMGNAGDSRAIIGYEDEEGNYKVKELSDDHKPDREDEKARVLSYGGRVEPLIDEDGEPIGPHRVWLPNMMLPGLAMARSIGDDIAATVGVHAVPEIMTYELTDKDKFMVIASDGVWEFLSNEQVVEMVRQCGDDGERAAREVCARSYHEWRAEEEVVDDITCVVVHFKQS</sequence>
<dbReference type="InterPro" id="IPR015655">
    <property type="entry name" value="PP2C"/>
</dbReference>
<evidence type="ECO:0000256" key="1">
    <source>
        <dbReference type="ARBA" id="ARBA00022723"/>
    </source>
</evidence>
<evidence type="ECO:0000256" key="5">
    <source>
        <dbReference type="SAM" id="MobiDB-lite"/>
    </source>
</evidence>
<dbReference type="AlphaFoldDB" id="A0A6U2ET29"/>